<feature type="transmembrane region" description="Helical" evidence="1">
    <location>
        <begin position="5"/>
        <end position="25"/>
    </location>
</feature>
<protein>
    <submittedName>
        <fullName evidence="2">Periplasmic protein</fullName>
    </submittedName>
</protein>
<dbReference type="STRING" id="216.LS73_04935"/>
<keyword evidence="5" id="KW-1185">Reference proteome</keyword>
<gene>
    <name evidence="3" type="ORF">LS73_005925</name>
    <name evidence="2" type="ORF">NCTC12714_00876</name>
</gene>
<keyword evidence="1" id="KW-0812">Transmembrane</keyword>
<sequence>MKTRYFLVAIILYIAVVIGYIFYVTQDYYTLTNEILIHFSFTLPIAAWFAMALGGVVIIVLMYVILNWFVCTYKKFIINRDLNKITSQIIELALGESPKQRTFTTNDIKQISAMLDRFYLVPNLESSDTKNQKLDSIFNELKQISNGSESKYIKLNVRNPLYLQSLRNFMGDDPQKSLEVLMMNIQDKSAMETNISIQDVYDLAWDNILKSKNAKIIKKALQLNSAHISSDIIKKICLLRIQDKNALLPEEIINICKMANLNEREYLDIVISLCHYVNSNNISFWLDIFDKLSKEVERSVFAYFYFLLEVGKTNEAMDLKKQYPKNDYLSVSAFIALRDKGYPLLVFFDPLLYRANKPESNLHHNRNALRVDYEVSNK</sequence>
<dbReference type="Proteomes" id="UP000029922">
    <property type="component" value="Unassembled WGS sequence"/>
</dbReference>
<evidence type="ECO:0000313" key="3">
    <source>
        <dbReference type="EMBL" id="TLE00067.1"/>
    </source>
</evidence>
<proteinExistence type="predicted"/>
<dbReference type="CDD" id="cd01765">
    <property type="entry name" value="FERM_F0_F1"/>
    <property type="match status" value="1"/>
</dbReference>
<reference evidence="2 5" key="2">
    <citation type="submission" date="2018-06" db="EMBL/GenBank/DDBJ databases">
        <authorList>
            <consortium name="Pathogen Informatics"/>
            <person name="Doyle S."/>
        </authorList>
    </citation>
    <scope>NUCLEOTIDE SEQUENCE [LARGE SCALE GENOMIC DNA]</scope>
    <source>
        <strain evidence="2 5">NCTC12714</strain>
    </source>
</reference>
<dbReference type="Proteomes" id="UP000255139">
    <property type="component" value="Unassembled WGS sequence"/>
</dbReference>
<name>A0A099U0L6_9HELI</name>
<evidence type="ECO:0000313" key="4">
    <source>
        <dbReference type="Proteomes" id="UP000029922"/>
    </source>
</evidence>
<dbReference type="RefSeq" id="WP_034557938.1">
    <property type="nucleotide sequence ID" value="NZ_FZML01000012.1"/>
</dbReference>
<keyword evidence="1" id="KW-0472">Membrane</keyword>
<keyword evidence="1" id="KW-1133">Transmembrane helix</keyword>
<dbReference type="EMBL" id="JRPD02000011">
    <property type="protein sequence ID" value="TLE00067.1"/>
    <property type="molecule type" value="Genomic_DNA"/>
</dbReference>
<dbReference type="AlphaFoldDB" id="A0A099U0L6"/>
<dbReference type="EMBL" id="UGJE01000002">
    <property type="protein sequence ID" value="STQ86085.1"/>
    <property type="molecule type" value="Genomic_DNA"/>
</dbReference>
<feature type="transmembrane region" description="Helical" evidence="1">
    <location>
        <begin position="45"/>
        <end position="70"/>
    </location>
</feature>
<reference evidence="3 4" key="1">
    <citation type="journal article" date="2014" name="Genome Announc.">
        <title>Draft genome sequences of eight enterohepatic helicobacter species isolated from both laboratory and wild rodents.</title>
        <authorList>
            <person name="Sheh A."/>
            <person name="Shen Z."/>
            <person name="Fox J.G."/>
        </authorList>
    </citation>
    <scope>NUCLEOTIDE SEQUENCE [LARGE SCALE GENOMIC DNA]</scope>
    <source>
        <strain evidence="3 4">ST1</strain>
    </source>
</reference>
<organism evidence="2 5">
    <name type="scientific">Helicobacter muridarum</name>
    <dbReference type="NCBI Taxonomy" id="216"/>
    <lineage>
        <taxon>Bacteria</taxon>
        <taxon>Pseudomonadati</taxon>
        <taxon>Campylobacterota</taxon>
        <taxon>Epsilonproteobacteria</taxon>
        <taxon>Campylobacterales</taxon>
        <taxon>Helicobacteraceae</taxon>
        <taxon>Helicobacter</taxon>
    </lineage>
</organism>
<evidence type="ECO:0000313" key="2">
    <source>
        <dbReference type="EMBL" id="STQ86085.1"/>
    </source>
</evidence>
<evidence type="ECO:0000256" key="1">
    <source>
        <dbReference type="SAM" id="Phobius"/>
    </source>
</evidence>
<evidence type="ECO:0000313" key="5">
    <source>
        <dbReference type="Proteomes" id="UP000255139"/>
    </source>
</evidence>
<accession>A0A099U0L6</accession>
<dbReference type="OrthoDB" id="5338103at2"/>